<dbReference type="Pfam" id="PF13715">
    <property type="entry name" value="CarbopepD_reg_2"/>
    <property type="match status" value="1"/>
</dbReference>
<dbReference type="AlphaFoldDB" id="A0A6L3KU57"/>
<feature type="chain" id="PRO_5026677184" evidence="2">
    <location>
        <begin position="21"/>
        <end position="1040"/>
    </location>
</feature>
<dbReference type="InterPro" id="IPR023996">
    <property type="entry name" value="TonB-dep_OMP_SusC/RagA"/>
</dbReference>
<organism evidence="4 5">
    <name type="scientific">Bacteroides caccae</name>
    <dbReference type="NCBI Taxonomy" id="47678"/>
    <lineage>
        <taxon>Bacteria</taxon>
        <taxon>Pseudomonadati</taxon>
        <taxon>Bacteroidota</taxon>
        <taxon>Bacteroidia</taxon>
        <taxon>Bacteroidales</taxon>
        <taxon>Bacteroidaceae</taxon>
        <taxon>Bacteroides</taxon>
    </lineage>
</organism>
<evidence type="ECO:0000313" key="4">
    <source>
        <dbReference type="EMBL" id="KAA5464151.1"/>
    </source>
</evidence>
<protein>
    <submittedName>
        <fullName evidence="4">TonB-dependent receptor</fullName>
    </submittedName>
</protein>
<dbReference type="FunFam" id="2.60.40.1120:FF:000003">
    <property type="entry name" value="Outer membrane protein Omp121"/>
    <property type="match status" value="1"/>
</dbReference>
<dbReference type="EMBL" id="VVYP01000007">
    <property type="protein sequence ID" value="KAA5464151.1"/>
    <property type="molecule type" value="Genomic_DNA"/>
</dbReference>
<keyword evidence="1" id="KW-0472">Membrane</keyword>
<keyword evidence="1" id="KW-0813">Transport</keyword>
<dbReference type="InterPro" id="IPR018247">
    <property type="entry name" value="EF_Hand_1_Ca_BS"/>
</dbReference>
<dbReference type="InterPro" id="IPR008969">
    <property type="entry name" value="CarboxyPept-like_regulatory"/>
</dbReference>
<evidence type="ECO:0000256" key="2">
    <source>
        <dbReference type="SAM" id="SignalP"/>
    </source>
</evidence>
<dbReference type="Gene3D" id="2.60.40.1120">
    <property type="entry name" value="Carboxypeptidase-like, regulatory domain"/>
    <property type="match status" value="1"/>
</dbReference>
<proteinExistence type="inferred from homology"/>
<name>A0A6L3KU57_9BACE</name>
<evidence type="ECO:0000259" key="3">
    <source>
        <dbReference type="Pfam" id="PF07715"/>
    </source>
</evidence>
<evidence type="ECO:0000256" key="1">
    <source>
        <dbReference type="PROSITE-ProRule" id="PRU01360"/>
    </source>
</evidence>
<keyword evidence="1" id="KW-0812">Transmembrane</keyword>
<keyword evidence="1" id="KW-0998">Cell outer membrane</keyword>
<dbReference type="FunFam" id="2.170.130.10:FF:000003">
    <property type="entry name" value="SusC/RagA family TonB-linked outer membrane protein"/>
    <property type="match status" value="1"/>
</dbReference>
<comment type="caution">
    <text evidence="4">The sequence shown here is derived from an EMBL/GenBank/DDBJ whole genome shotgun (WGS) entry which is preliminary data.</text>
</comment>
<dbReference type="PROSITE" id="PS52016">
    <property type="entry name" value="TONB_DEPENDENT_REC_3"/>
    <property type="match status" value="1"/>
</dbReference>
<dbReference type="Proteomes" id="UP000475905">
    <property type="component" value="Unassembled WGS sequence"/>
</dbReference>
<dbReference type="RefSeq" id="WP_149935127.1">
    <property type="nucleotide sequence ID" value="NZ_CAXSSI010000015.1"/>
</dbReference>
<sequence length="1040" mass="117074">MKQYIIVCLALLCLSLRTFSQESQKKIEITGTVLDNNNEPLIGVNVTIKNMPGLGSITDINGKYRIKTEPYSHLIFSYVGFKTQEVLVKNQTTINIKMKEDEASVLDEVVITGTGAQKKISVTGAITSVNIDNLKNTSSPNLANSLAGNVSGVLAMQTSGQPGENTSEFWIRGISTFGASNSALVLVDGFERDMNDISVEDIESFQVLKDAAETAIYGARGANGVVLITTKHGKSSKINIDAKVETSYNTRTITPDYVDGYRYAQLLNEARITRNQSPQYNTDELFALKHNLDPDLLPNVDWKDAVLKDGAMSYRASLNLNGGGTNARYFVSVSYVDEQGMYKTDKTLRNDYNTNANARRWNYRMNADIDITKTTLVKVGISGMLKKQNDAGKGSDAIWNSIAGYNPVASPVLYSNGYVPVVDGWVSDIRDNPWVAATQTGYRQTWKNQMQTNVTLEQKLDFVTKGLRFVGRFGFDTNNENKIIKLRAPERWEAERFRDVNGDIVFHRKNVEEPMTQSKEGAGDRREFFEAELHYNRVFGDHHFDAVAKYNQDSRLQTFSVTDNLKSSIPYRHQGYAGRVAYNWKYRYFVNFNCGYTGSENFAANNRFGFFPAVSLAWNVAEEEFVKKHLPWMDMFKVRYSWGKVGNAAIDESKYGRFPFLYEINESTDGYQWADFNLNNWYAGKNYKKVATTAATWEVAKKHDVGVDFSLFKDRFMLTVDYFYEQRDGIFAERNYLPFSVGIPAKGTSVANVGSVRSYGFDGNFAYKQKVGNVNLTLRGNATFSKNEILEYDEELQDFAYKYNRGYQVSQNRGLIALGLFKDWDDIRNSPDQKMAFGKVEPGDIKYKDVNGDGLINNNDVVPIGHSNKPGFVYGMGVSAQWKGLDASVHFQGAGRVDVMMNGANVHAFSRDSWGNILAGLIDDNDRWISRDISGTPNTERPDASYPRLEYGNQYGNNRQSSTYWLRSMSYLRLKTLEVGYTLPKQVTNKIHINKVRIFLLGNNLLTFSGFKLWDPELASGSGNKYPISKSVTVGLVVNL</sequence>
<comment type="similarity">
    <text evidence="1">Belongs to the TonB-dependent receptor family.</text>
</comment>
<accession>A0A6L3KU57</accession>
<dbReference type="NCBIfam" id="TIGR04056">
    <property type="entry name" value="OMP_RagA_SusC"/>
    <property type="match status" value="1"/>
</dbReference>
<dbReference type="InterPro" id="IPR039426">
    <property type="entry name" value="TonB-dep_rcpt-like"/>
</dbReference>
<dbReference type="InterPro" id="IPR012910">
    <property type="entry name" value="Plug_dom"/>
</dbReference>
<gene>
    <name evidence="4" type="ORF">F2Y36_07880</name>
</gene>
<keyword evidence="4" id="KW-0675">Receptor</keyword>
<keyword evidence="2" id="KW-0732">Signal</keyword>
<dbReference type="InterPro" id="IPR037066">
    <property type="entry name" value="Plug_dom_sf"/>
</dbReference>
<dbReference type="GO" id="GO:0009279">
    <property type="term" value="C:cell outer membrane"/>
    <property type="evidence" value="ECO:0007669"/>
    <property type="project" value="UniProtKB-SubCell"/>
</dbReference>
<feature type="signal peptide" evidence="2">
    <location>
        <begin position="1"/>
        <end position="20"/>
    </location>
</feature>
<dbReference type="Gene3D" id="2.170.130.10">
    <property type="entry name" value="TonB-dependent receptor, plug domain"/>
    <property type="match status" value="1"/>
</dbReference>
<dbReference type="InterPro" id="IPR023997">
    <property type="entry name" value="TonB-dep_OMP_SusC/RagA_CS"/>
</dbReference>
<dbReference type="SUPFAM" id="SSF49464">
    <property type="entry name" value="Carboxypeptidase regulatory domain-like"/>
    <property type="match status" value="1"/>
</dbReference>
<dbReference type="SUPFAM" id="SSF56935">
    <property type="entry name" value="Porins"/>
    <property type="match status" value="1"/>
</dbReference>
<keyword evidence="1" id="KW-1134">Transmembrane beta strand</keyword>
<evidence type="ECO:0000313" key="5">
    <source>
        <dbReference type="Proteomes" id="UP000475905"/>
    </source>
</evidence>
<reference evidence="4 5" key="1">
    <citation type="journal article" date="2019" name="Nat. Med.">
        <title>A library of human gut bacterial isolates paired with longitudinal multiomics data enables mechanistic microbiome research.</title>
        <authorList>
            <person name="Poyet M."/>
            <person name="Groussin M."/>
            <person name="Gibbons S.M."/>
            <person name="Avila-Pacheco J."/>
            <person name="Jiang X."/>
            <person name="Kearney S.M."/>
            <person name="Perrotta A.R."/>
            <person name="Berdy B."/>
            <person name="Zhao S."/>
            <person name="Lieberman T.D."/>
            <person name="Swanson P.K."/>
            <person name="Smith M."/>
            <person name="Roesemann S."/>
            <person name="Alexander J.E."/>
            <person name="Rich S.A."/>
            <person name="Livny J."/>
            <person name="Vlamakis H."/>
            <person name="Clish C."/>
            <person name="Bullock K."/>
            <person name="Deik A."/>
            <person name="Scott J."/>
            <person name="Pierce K.A."/>
            <person name="Xavier R.J."/>
            <person name="Alm E.J."/>
        </authorList>
    </citation>
    <scope>NUCLEOTIDE SEQUENCE [LARGE SCALE GENOMIC DNA]</scope>
    <source>
        <strain evidence="4 5">BIOML-A31</strain>
    </source>
</reference>
<comment type="subcellular location">
    <subcellularLocation>
        <location evidence="1">Cell outer membrane</location>
        <topology evidence="1">Multi-pass membrane protein</topology>
    </subcellularLocation>
</comment>
<feature type="domain" description="TonB-dependent receptor plug" evidence="3">
    <location>
        <begin position="119"/>
        <end position="225"/>
    </location>
</feature>
<dbReference type="NCBIfam" id="TIGR04057">
    <property type="entry name" value="SusC_RagA_signa"/>
    <property type="match status" value="1"/>
</dbReference>
<dbReference type="PROSITE" id="PS00018">
    <property type="entry name" value="EF_HAND_1"/>
    <property type="match status" value="1"/>
</dbReference>
<dbReference type="Pfam" id="PF07715">
    <property type="entry name" value="Plug"/>
    <property type="match status" value="1"/>
</dbReference>